<protein>
    <submittedName>
        <fullName evidence="1">Uncharacterized protein</fullName>
    </submittedName>
</protein>
<name>A0A2P2LUG3_RHIMU</name>
<accession>A0A2P2LUG3</accession>
<evidence type="ECO:0000313" key="1">
    <source>
        <dbReference type="EMBL" id="MBX21610.1"/>
    </source>
</evidence>
<organism evidence="1">
    <name type="scientific">Rhizophora mucronata</name>
    <name type="common">Asiatic mangrove</name>
    <dbReference type="NCBI Taxonomy" id="61149"/>
    <lineage>
        <taxon>Eukaryota</taxon>
        <taxon>Viridiplantae</taxon>
        <taxon>Streptophyta</taxon>
        <taxon>Embryophyta</taxon>
        <taxon>Tracheophyta</taxon>
        <taxon>Spermatophyta</taxon>
        <taxon>Magnoliopsida</taxon>
        <taxon>eudicotyledons</taxon>
        <taxon>Gunneridae</taxon>
        <taxon>Pentapetalae</taxon>
        <taxon>rosids</taxon>
        <taxon>fabids</taxon>
        <taxon>Malpighiales</taxon>
        <taxon>Rhizophoraceae</taxon>
        <taxon>Rhizophora</taxon>
    </lineage>
</organism>
<dbReference type="AlphaFoldDB" id="A0A2P2LUG3"/>
<proteinExistence type="predicted"/>
<dbReference type="EMBL" id="GGEC01041126">
    <property type="protein sequence ID" value="MBX21610.1"/>
    <property type="molecule type" value="Transcribed_RNA"/>
</dbReference>
<reference evidence="1" key="1">
    <citation type="submission" date="2018-02" db="EMBL/GenBank/DDBJ databases">
        <title>Rhizophora mucronata_Transcriptome.</title>
        <authorList>
            <person name="Meera S.P."/>
            <person name="Sreeshan A."/>
            <person name="Augustine A."/>
        </authorList>
    </citation>
    <scope>NUCLEOTIDE SEQUENCE</scope>
    <source>
        <tissue evidence="1">Leaf</tissue>
    </source>
</reference>
<sequence length="22" mass="2908">MFAISLQFSVYFRRERFRFFLF</sequence>